<dbReference type="AlphaFoldDB" id="A8Y1K0"/>
<dbReference type="SUPFAM" id="SSF46934">
    <property type="entry name" value="UBA-like"/>
    <property type="match status" value="1"/>
</dbReference>
<feature type="compositionally biased region" description="Low complexity" evidence="6">
    <location>
        <begin position="511"/>
        <end position="547"/>
    </location>
</feature>
<dbReference type="GO" id="GO:0030145">
    <property type="term" value="F:manganese ion binding"/>
    <property type="evidence" value="ECO:0007669"/>
    <property type="project" value="InterPro"/>
</dbReference>
<dbReference type="SUPFAM" id="SSF51735">
    <property type="entry name" value="NAD(P)-binding Rossmann-fold domains"/>
    <property type="match status" value="1"/>
</dbReference>
<feature type="compositionally biased region" description="Polar residues" evidence="6">
    <location>
        <begin position="345"/>
        <end position="362"/>
    </location>
</feature>
<evidence type="ECO:0000256" key="3">
    <source>
        <dbReference type="ARBA" id="ARBA00022723"/>
    </source>
</evidence>
<dbReference type="InterPro" id="IPR036005">
    <property type="entry name" value="Creatinase/aminopeptidase-like"/>
</dbReference>
<dbReference type="Gene3D" id="1.10.8.10">
    <property type="entry name" value="DNA helicase RuvA subunit, C-terminal domain"/>
    <property type="match status" value="1"/>
</dbReference>
<evidence type="ECO:0000313" key="10">
    <source>
        <dbReference type="WormBase" id="CBG22115"/>
    </source>
</evidence>
<feature type="compositionally biased region" description="Low complexity" evidence="6">
    <location>
        <begin position="486"/>
        <end position="498"/>
    </location>
</feature>
<dbReference type="Pfam" id="PF00557">
    <property type="entry name" value="Peptidase_M24"/>
    <property type="match status" value="1"/>
</dbReference>
<feature type="compositionally biased region" description="Polar residues" evidence="6">
    <location>
        <begin position="469"/>
        <end position="484"/>
    </location>
</feature>
<dbReference type="FunCoup" id="A8Y1K0">
    <property type="interactions" value="822"/>
</dbReference>
<dbReference type="EMBL" id="HE601428">
    <property type="protein sequence ID" value="CAP38770.2"/>
    <property type="molecule type" value="Genomic_DNA"/>
</dbReference>
<dbReference type="GO" id="GO:0005739">
    <property type="term" value="C:mitochondrion"/>
    <property type="evidence" value="ECO:0000318"/>
    <property type="project" value="GO_Central"/>
</dbReference>
<dbReference type="InterPro" id="IPR009060">
    <property type="entry name" value="UBA-like_sf"/>
</dbReference>
<feature type="compositionally biased region" description="Polar residues" evidence="6">
    <location>
        <begin position="499"/>
        <end position="510"/>
    </location>
</feature>
<dbReference type="GO" id="GO:0004177">
    <property type="term" value="F:aminopeptidase activity"/>
    <property type="evidence" value="ECO:0000318"/>
    <property type="project" value="GO_Central"/>
</dbReference>
<sequence length="1239" mass="135373">MGIKSDKKATSDQARLQRLTLDGVSGTEEDMQLMIKTITETTGCTSAQAEIALLDRDMVLYSAIDYILEAGDKLDSWTEQKGPKKEKKKSDEGSFNSRNFQGRGGRGGSTGFVDRGGRGRSSGATPRESRDTRDNNRENREPREFREPREPRGDYKEGGRGGDFKEGGSSRPSRGGFERPYVGRGRGGGSRGGYSRAVAPSSTLDPDAFTADLEDNSTKVDTNVTEVQPPVEESVAATVPTSSAPAPISFAAVAAAAHRKEALRKQQAQNPQPAPPPRRSLSPQPPLPSQAAPEESPVKEEQEPAQFSDEPETSQQQDEGYFQDEQAPAVEEQTPNVSTHHDENVQSSPDQANQAWTNQLKSSLGIGIHDAQEAVSPTPSAAPVQTLPDPGVEFVGTTAPTNLHDYSFGFVDAPPSPQLPQPSEPSAASISTNNENLFNSPRMIPKQVEVSLSNWNFPERSLPNGDYNLKSSSPPLGYGQSNRGLSYDTSSSSYPPTDRLSSSNKFNNPGQLPSQQSSQQPQQQVQQPTQQQNTPPAQQQQGHPQHPQQHMLFAPQMPYGYMNSYMNMYNPMGGVRDDQYAALMQYGMGVDLSNLSTILPQSASQTLTSNAPQVQSGQQRETHGLMDFNKFGSQSGRDQQPQQPSNVGPPPGFQANSYMQQPNLSSLFMQQPYPAAPHTFGFMNMMPNVGNSAGGGRQMYGQDDERKSYDKMAGAKNGSIIYITSCMGYTPSIDMGLYSVASNSVLSLTKAVAQSAAKKGVRVNSVVSGMVEGDGSGAVWDQTNGEEARQIKQHLEAMIPLGRLGRPADVASYVEFLASTRSRYLNGITTPDCYYVIQCGLQESSKPTNLLFANRRTDYETLWEGPLPSETEWEKTANFSELSPTNRLIQTLEKVVDKGTAVFSNTASDDDFLENFLKTKANSLSSVDHFMSSDLTTLKTLPTATPTRAASKIGKLVRCQKSQNYRFLIQIERLRVIKSDNEMDAMRDVCNLGAQTMSSMISGAKNVHNENAICGLLEFEGRRRGSEMQAYPPVIAGGVRANTIHYLDANADLSPTETVLVDAGCDLNGYVSDITRCFPISGHWSDAQLSLYEALLYVHEQLLTYAHNMEKVRLSALFRRMNELLAASFSELGLIKSTDPKEMIHLAEKLCPHHVSHYLGMDVHDCATVSRDVDLPANVSFTIEPGCYVPMDWPVKEFRGIGYRIEDDVATSSSGGIELLTAAVPRDPLEIQRLMGTAE</sequence>
<dbReference type="GO" id="GO:0070006">
    <property type="term" value="F:metalloaminopeptidase activity"/>
    <property type="evidence" value="ECO:0007669"/>
    <property type="project" value="InterPro"/>
</dbReference>
<dbReference type="InParanoid" id="A8Y1K0"/>
<dbReference type="Pfam" id="PF13561">
    <property type="entry name" value="adh_short_C2"/>
    <property type="match status" value="1"/>
</dbReference>
<dbReference type="eggNOG" id="KOG0725">
    <property type="taxonomic scope" value="Eukaryota"/>
</dbReference>
<proteinExistence type="inferred from homology"/>
<name>A8Y1K0_CAEBR</name>
<evidence type="ECO:0000256" key="2">
    <source>
        <dbReference type="ARBA" id="ARBA00008766"/>
    </source>
</evidence>
<reference evidence="8 9" key="1">
    <citation type="journal article" date="2003" name="PLoS Biol.">
        <title>The genome sequence of Caenorhabditis briggsae: a platform for comparative genomics.</title>
        <authorList>
            <person name="Stein L.D."/>
            <person name="Bao Z."/>
            <person name="Blasiar D."/>
            <person name="Blumenthal T."/>
            <person name="Brent M.R."/>
            <person name="Chen N."/>
            <person name="Chinwalla A."/>
            <person name="Clarke L."/>
            <person name="Clee C."/>
            <person name="Coghlan A."/>
            <person name="Coulson A."/>
            <person name="D'Eustachio P."/>
            <person name="Fitch D.H."/>
            <person name="Fulton L.A."/>
            <person name="Fulton R.E."/>
            <person name="Griffiths-Jones S."/>
            <person name="Harris T.W."/>
            <person name="Hillier L.W."/>
            <person name="Kamath R."/>
            <person name="Kuwabara P.E."/>
            <person name="Mardis E.R."/>
            <person name="Marra M.A."/>
            <person name="Miner T.L."/>
            <person name="Minx P."/>
            <person name="Mullikin J.C."/>
            <person name="Plumb R.W."/>
            <person name="Rogers J."/>
            <person name="Schein J.E."/>
            <person name="Sohrmann M."/>
            <person name="Spieth J."/>
            <person name="Stajich J.E."/>
            <person name="Wei C."/>
            <person name="Willey D."/>
            <person name="Wilson R.K."/>
            <person name="Durbin R."/>
            <person name="Waterston R.H."/>
        </authorList>
    </citation>
    <scope>NUCLEOTIDE SEQUENCE [LARGE SCALE GENOMIC DNA]</scope>
    <source>
        <strain evidence="8 9">AF16</strain>
    </source>
</reference>
<dbReference type="InterPro" id="IPR036291">
    <property type="entry name" value="NAD(P)-bd_dom_sf"/>
</dbReference>
<evidence type="ECO:0000256" key="1">
    <source>
        <dbReference type="ARBA" id="ARBA00001936"/>
    </source>
</evidence>
<feature type="region of interest" description="Disordered" evidence="6">
    <location>
        <begin position="627"/>
        <end position="656"/>
    </location>
</feature>
<protein>
    <submittedName>
        <fullName evidence="8">Protein CBR-PQN-59.1</fullName>
    </submittedName>
</protein>
<evidence type="ECO:0000313" key="8">
    <source>
        <dbReference type="EMBL" id="CAP38770.2"/>
    </source>
</evidence>
<evidence type="ECO:0000313" key="11">
    <source>
        <dbReference type="WormBase" id="CBG29966"/>
    </source>
</evidence>
<dbReference type="Gene3D" id="3.40.50.720">
    <property type="entry name" value="NAD(P)-binding Rossmann-like Domain"/>
    <property type="match status" value="1"/>
</dbReference>
<comment type="cofactor">
    <cofactor evidence="1">
        <name>Mn(2+)</name>
        <dbReference type="ChEBI" id="CHEBI:29035"/>
    </cofactor>
</comment>
<dbReference type="eggNOG" id="KOG2414">
    <property type="taxonomic scope" value="Eukaryota"/>
</dbReference>
<gene>
    <name evidence="10" type="primary">pqn-59.1</name>
    <name evidence="8" type="synonym">Cbr-pqn-59.1</name>
    <name evidence="10" type="ORF">CBG22115</name>
    <name evidence="11" type="ORF">CBG29966</name>
    <name evidence="8" type="ORF">CBG_22115</name>
</gene>
<feature type="compositionally biased region" description="Polar residues" evidence="6">
    <location>
        <begin position="631"/>
        <end position="646"/>
    </location>
</feature>
<evidence type="ECO:0000259" key="7">
    <source>
        <dbReference type="Pfam" id="PF00557"/>
    </source>
</evidence>
<feature type="compositionally biased region" description="Low complexity" evidence="6">
    <location>
        <begin position="234"/>
        <end position="256"/>
    </location>
</feature>
<dbReference type="InterPro" id="IPR029149">
    <property type="entry name" value="Creatin/AminoP/Spt16_N"/>
</dbReference>
<feature type="region of interest" description="Disordered" evidence="6">
    <location>
        <begin position="466"/>
        <end position="547"/>
    </location>
</feature>
<feature type="compositionally biased region" description="Basic and acidic residues" evidence="6">
    <location>
        <begin position="127"/>
        <end position="168"/>
    </location>
</feature>
<dbReference type="SUPFAM" id="SSF53092">
    <property type="entry name" value="Creatinase/prolidase N-terminal domain"/>
    <property type="match status" value="1"/>
</dbReference>
<accession>A8Y1K0</accession>
<evidence type="ECO:0000256" key="4">
    <source>
        <dbReference type="ARBA" id="ARBA00022801"/>
    </source>
</evidence>
<evidence type="ECO:0000313" key="9">
    <source>
        <dbReference type="Proteomes" id="UP000008549"/>
    </source>
</evidence>
<dbReference type="PRINTS" id="PR00081">
    <property type="entry name" value="GDHRDH"/>
</dbReference>
<dbReference type="STRING" id="6238.A8Y1K0"/>
<dbReference type="InterPro" id="IPR002347">
    <property type="entry name" value="SDR_fam"/>
</dbReference>
<reference evidence="8 9" key="2">
    <citation type="journal article" date="2011" name="PLoS Genet.">
        <title>Caenorhabditis briggsae recombinant inbred line genotypes reveal inter-strain incompatibility and the evolution of recombination.</title>
        <authorList>
            <person name="Ross J.A."/>
            <person name="Koboldt D.C."/>
            <person name="Staisch J.E."/>
            <person name="Chamberlin H.M."/>
            <person name="Gupta B.P."/>
            <person name="Miller R.D."/>
            <person name="Baird S.E."/>
            <person name="Haag E.S."/>
        </authorList>
    </citation>
    <scope>NUCLEOTIDE SEQUENCE [LARGE SCALE GENOMIC DNA]</scope>
    <source>
        <strain evidence="8 9">AF16</strain>
    </source>
</reference>
<keyword evidence="9" id="KW-1185">Reference proteome</keyword>
<feature type="compositionally biased region" description="Basic and acidic residues" evidence="6">
    <location>
        <begin position="78"/>
        <end position="92"/>
    </location>
</feature>
<dbReference type="Proteomes" id="UP000008549">
    <property type="component" value="Unassembled WGS sequence"/>
</dbReference>
<dbReference type="PANTHER" id="PTHR43226">
    <property type="entry name" value="XAA-PRO AMINOPEPTIDASE 3"/>
    <property type="match status" value="1"/>
</dbReference>
<keyword evidence="5" id="KW-0464">Manganese</keyword>
<feature type="domain" description="Peptidase M24" evidence="7">
    <location>
        <begin position="985"/>
        <end position="1210"/>
    </location>
</feature>
<organism evidence="8 9">
    <name type="scientific">Caenorhabditis briggsae</name>
    <dbReference type="NCBI Taxonomy" id="6238"/>
    <lineage>
        <taxon>Eukaryota</taxon>
        <taxon>Metazoa</taxon>
        <taxon>Ecdysozoa</taxon>
        <taxon>Nematoda</taxon>
        <taxon>Chromadorea</taxon>
        <taxon>Rhabditida</taxon>
        <taxon>Rhabditina</taxon>
        <taxon>Rhabditomorpha</taxon>
        <taxon>Rhabditoidea</taxon>
        <taxon>Rhabditidae</taxon>
        <taxon>Peloderinae</taxon>
        <taxon>Caenorhabditis</taxon>
    </lineage>
</organism>
<evidence type="ECO:0000256" key="6">
    <source>
        <dbReference type="SAM" id="MobiDB-lite"/>
    </source>
</evidence>
<dbReference type="SUPFAM" id="SSF55920">
    <property type="entry name" value="Creatinase/aminopeptidase"/>
    <property type="match status" value="1"/>
</dbReference>
<feature type="region of interest" description="Disordered" evidence="6">
    <location>
        <begin position="78"/>
        <end position="442"/>
    </location>
</feature>
<dbReference type="PANTHER" id="PTHR43226:SF4">
    <property type="entry name" value="XAA-PRO AMINOPEPTIDASE 3"/>
    <property type="match status" value="1"/>
</dbReference>
<dbReference type="WormBase" id="CBG22115">
    <property type="protein sequence ID" value="CBP44119"/>
    <property type="gene ID" value="WBGene00040740"/>
    <property type="gene designation" value="Cbr-pqn-59.1"/>
</dbReference>
<dbReference type="WormBase" id="CBG29966">
    <property type="protein sequence ID" value="CBP46131"/>
    <property type="gene ID" value="WBGene00270394"/>
</dbReference>
<keyword evidence="3" id="KW-0479">Metal-binding</keyword>
<comment type="similarity">
    <text evidence="2">Belongs to the peptidase M24B family.</text>
</comment>
<feature type="compositionally biased region" description="Polar residues" evidence="6">
    <location>
        <begin position="430"/>
        <end position="439"/>
    </location>
</feature>
<dbReference type="GO" id="GO:0006508">
    <property type="term" value="P:proteolysis"/>
    <property type="evidence" value="ECO:0000318"/>
    <property type="project" value="GO_Central"/>
</dbReference>
<dbReference type="HOGENOM" id="CLU_266896_0_0_1"/>
<keyword evidence="4" id="KW-0378">Hydrolase</keyword>
<feature type="compositionally biased region" description="Pro residues" evidence="6">
    <location>
        <begin position="414"/>
        <end position="423"/>
    </location>
</feature>
<evidence type="ECO:0000256" key="5">
    <source>
        <dbReference type="ARBA" id="ARBA00023211"/>
    </source>
</evidence>
<dbReference type="InterPro" id="IPR052433">
    <property type="entry name" value="X-Pro_dipept-like"/>
</dbReference>
<feature type="compositionally biased region" description="Pro residues" evidence="6">
    <location>
        <begin position="272"/>
        <end position="288"/>
    </location>
</feature>
<dbReference type="Gene3D" id="3.90.230.10">
    <property type="entry name" value="Creatinase/methionine aminopeptidase superfamily"/>
    <property type="match status" value="1"/>
</dbReference>
<dbReference type="InterPro" id="IPR000994">
    <property type="entry name" value="Pept_M24"/>
</dbReference>